<dbReference type="AlphaFoldDB" id="A0A0A8YEQ2"/>
<name>A0A0A8YEQ2_ARUDO</name>
<sequence>MQAGKPCQFDCLTWKIWQNCRRDCATMIMRSLARSIGANDSTTWKW</sequence>
<evidence type="ECO:0000313" key="1">
    <source>
        <dbReference type="EMBL" id="JAD21622.1"/>
    </source>
</evidence>
<reference evidence="1" key="1">
    <citation type="submission" date="2014-09" db="EMBL/GenBank/DDBJ databases">
        <authorList>
            <person name="Magalhaes I.L.F."/>
            <person name="Oliveira U."/>
            <person name="Santos F.R."/>
            <person name="Vidigal T.H.D.A."/>
            <person name="Brescovit A.D."/>
            <person name="Santos A.J."/>
        </authorList>
    </citation>
    <scope>NUCLEOTIDE SEQUENCE</scope>
    <source>
        <tissue evidence="1">Shoot tissue taken approximately 20 cm above the soil surface</tissue>
    </source>
</reference>
<reference evidence="1" key="2">
    <citation type="journal article" date="2015" name="Data Brief">
        <title>Shoot transcriptome of the giant reed, Arundo donax.</title>
        <authorList>
            <person name="Barrero R.A."/>
            <person name="Guerrero F.D."/>
            <person name="Moolhuijzen P."/>
            <person name="Goolsby J.A."/>
            <person name="Tidwell J."/>
            <person name="Bellgard S.E."/>
            <person name="Bellgard M.I."/>
        </authorList>
    </citation>
    <scope>NUCLEOTIDE SEQUENCE</scope>
    <source>
        <tissue evidence="1">Shoot tissue taken approximately 20 cm above the soil surface</tissue>
    </source>
</reference>
<organism evidence="1">
    <name type="scientific">Arundo donax</name>
    <name type="common">Giant reed</name>
    <name type="synonym">Donax arundinaceus</name>
    <dbReference type="NCBI Taxonomy" id="35708"/>
    <lineage>
        <taxon>Eukaryota</taxon>
        <taxon>Viridiplantae</taxon>
        <taxon>Streptophyta</taxon>
        <taxon>Embryophyta</taxon>
        <taxon>Tracheophyta</taxon>
        <taxon>Spermatophyta</taxon>
        <taxon>Magnoliopsida</taxon>
        <taxon>Liliopsida</taxon>
        <taxon>Poales</taxon>
        <taxon>Poaceae</taxon>
        <taxon>PACMAD clade</taxon>
        <taxon>Arundinoideae</taxon>
        <taxon>Arundineae</taxon>
        <taxon>Arundo</taxon>
    </lineage>
</organism>
<accession>A0A0A8YEQ2</accession>
<proteinExistence type="predicted"/>
<dbReference type="EMBL" id="GBRH01276273">
    <property type="protein sequence ID" value="JAD21622.1"/>
    <property type="molecule type" value="Transcribed_RNA"/>
</dbReference>
<protein>
    <submittedName>
        <fullName evidence="1">Uncharacterized protein</fullName>
    </submittedName>
</protein>